<evidence type="ECO:0000313" key="2">
    <source>
        <dbReference type="EMBL" id="KAK7025387.1"/>
    </source>
</evidence>
<evidence type="ECO:0000313" key="3">
    <source>
        <dbReference type="Proteomes" id="UP001383192"/>
    </source>
</evidence>
<comment type="caution">
    <text evidence="2">The sequence shown here is derived from an EMBL/GenBank/DDBJ whole genome shotgun (WGS) entry which is preliminary data.</text>
</comment>
<dbReference type="EMBL" id="JAYKXP010000115">
    <property type="protein sequence ID" value="KAK7025386.1"/>
    <property type="molecule type" value="Genomic_DNA"/>
</dbReference>
<evidence type="ECO:0000313" key="1">
    <source>
        <dbReference type="EMBL" id="KAK7025386.1"/>
    </source>
</evidence>
<protein>
    <submittedName>
        <fullName evidence="2">Uncharacterized protein</fullName>
    </submittedName>
</protein>
<name>A0AAW0BIL9_9AGAR</name>
<keyword evidence="3" id="KW-1185">Reference proteome</keyword>
<reference evidence="2 3" key="1">
    <citation type="submission" date="2024-01" db="EMBL/GenBank/DDBJ databases">
        <title>A draft genome for a cacao thread blight-causing isolate of Paramarasmius palmivorus.</title>
        <authorList>
            <person name="Baruah I.K."/>
            <person name="Bukari Y."/>
            <person name="Amoako-Attah I."/>
            <person name="Meinhardt L.W."/>
            <person name="Bailey B.A."/>
            <person name="Cohen S.P."/>
        </authorList>
    </citation>
    <scope>NUCLEOTIDE SEQUENCE [LARGE SCALE GENOMIC DNA]</scope>
    <source>
        <strain evidence="2 3">GH-12</strain>
    </source>
</reference>
<dbReference type="Proteomes" id="UP001383192">
    <property type="component" value="Unassembled WGS sequence"/>
</dbReference>
<gene>
    <name evidence="1" type="ORF">VNI00_016022</name>
    <name evidence="2" type="ORF">VNI00_016023</name>
</gene>
<sequence>MHTITSTTSSSARKLVSKRINVISPFKDLPSPPPLPQTPDSLRRLKEVLKESEQNDKKMEEEQEEFDVWRALVLLPALKRKRGSSEPLLVSQLLARGQRCQYQFDNQGLFTASRCFL</sequence>
<dbReference type="AlphaFoldDB" id="A0AAW0BIL9"/>
<proteinExistence type="predicted"/>
<accession>A0AAW0BIL9</accession>
<dbReference type="EMBL" id="JAYKXP010000115">
    <property type="protein sequence ID" value="KAK7025387.1"/>
    <property type="molecule type" value="Genomic_DNA"/>
</dbReference>
<organism evidence="2 3">
    <name type="scientific">Paramarasmius palmivorus</name>
    <dbReference type="NCBI Taxonomy" id="297713"/>
    <lineage>
        <taxon>Eukaryota</taxon>
        <taxon>Fungi</taxon>
        <taxon>Dikarya</taxon>
        <taxon>Basidiomycota</taxon>
        <taxon>Agaricomycotina</taxon>
        <taxon>Agaricomycetes</taxon>
        <taxon>Agaricomycetidae</taxon>
        <taxon>Agaricales</taxon>
        <taxon>Marasmiineae</taxon>
        <taxon>Marasmiaceae</taxon>
        <taxon>Paramarasmius</taxon>
    </lineage>
</organism>